<organism evidence="2 3">
    <name type="scientific">Sphingomonas oryzagri</name>
    <dbReference type="NCBI Taxonomy" id="3042314"/>
    <lineage>
        <taxon>Bacteria</taxon>
        <taxon>Pseudomonadati</taxon>
        <taxon>Pseudomonadota</taxon>
        <taxon>Alphaproteobacteria</taxon>
        <taxon>Sphingomonadales</taxon>
        <taxon>Sphingomonadaceae</taxon>
        <taxon>Sphingomonas</taxon>
    </lineage>
</organism>
<proteinExistence type="predicted"/>
<dbReference type="Gene3D" id="3.40.50.1820">
    <property type="entry name" value="alpha/beta hydrolase"/>
    <property type="match status" value="1"/>
</dbReference>
<protein>
    <submittedName>
        <fullName evidence="2">Alpha/beta fold hydrolase</fullName>
    </submittedName>
</protein>
<reference evidence="2" key="1">
    <citation type="submission" date="2023-04" db="EMBL/GenBank/DDBJ databases">
        <title>Sphingomonas sp. MAHUQ-71 isolated from rice field.</title>
        <authorList>
            <person name="Huq M.A."/>
        </authorList>
    </citation>
    <scope>NUCLEOTIDE SEQUENCE</scope>
    <source>
        <strain evidence="2">MAHUQ-71</strain>
    </source>
</reference>
<accession>A0ABT6MZN7</accession>
<dbReference type="Proteomes" id="UP001160625">
    <property type="component" value="Unassembled WGS sequence"/>
</dbReference>
<dbReference type="RefSeq" id="WP_281043780.1">
    <property type="nucleotide sequence ID" value="NZ_JARYGZ010000001.1"/>
</dbReference>
<keyword evidence="3" id="KW-1185">Reference proteome</keyword>
<evidence type="ECO:0000259" key="1">
    <source>
        <dbReference type="Pfam" id="PF00561"/>
    </source>
</evidence>
<dbReference type="InterPro" id="IPR000073">
    <property type="entry name" value="AB_hydrolase_1"/>
</dbReference>
<keyword evidence="2" id="KW-0378">Hydrolase</keyword>
<feature type="domain" description="AB hydrolase-1" evidence="1">
    <location>
        <begin position="35"/>
        <end position="126"/>
    </location>
</feature>
<dbReference type="InterPro" id="IPR050266">
    <property type="entry name" value="AB_hydrolase_sf"/>
</dbReference>
<dbReference type="SUPFAM" id="SSF53474">
    <property type="entry name" value="alpha/beta-Hydrolases"/>
    <property type="match status" value="1"/>
</dbReference>
<dbReference type="InterPro" id="IPR029058">
    <property type="entry name" value="AB_hydrolase_fold"/>
</dbReference>
<dbReference type="Pfam" id="PF00561">
    <property type="entry name" value="Abhydrolase_1"/>
    <property type="match status" value="1"/>
</dbReference>
<dbReference type="GO" id="GO:0016787">
    <property type="term" value="F:hydrolase activity"/>
    <property type="evidence" value="ECO:0007669"/>
    <property type="project" value="UniProtKB-KW"/>
</dbReference>
<comment type="caution">
    <text evidence="2">The sequence shown here is derived from an EMBL/GenBank/DDBJ whole genome shotgun (WGS) entry which is preliminary data.</text>
</comment>
<dbReference type="EMBL" id="JARYGZ010000001">
    <property type="protein sequence ID" value="MDH7638480.1"/>
    <property type="molecule type" value="Genomic_DNA"/>
</dbReference>
<dbReference type="PANTHER" id="PTHR43798">
    <property type="entry name" value="MONOACYLGLYCEROL LIPASE"/>
    <property type="match status" value="1"/>
</dbReference>
<sequence length="259" mass="27801">MASSPTELPVHRFTSFDGEEIAYRELGPENGGGRPLVLIHGFFSTAMVNWVRYGHAERIAAEGYRVIMPDLRGHGDSTKSHDVAAYPKDALADDCFALVAHLGLTDYDLAGYSLGGRTTMRMLARGAKPGKAICAGMGLEGTIHTQGRGGHFRKILTNLGTFERGSPEWMAEAFLKTTGGDPVALLHILETFVDTPIETIRSIETPVLVVSGRDDHDNGSSEALAEALPHGTYAAVPGNHMSAVTNRALGEAMARFLAR</sequence>
<name>A0ABT6MZN7_9SPHN</name>
<gene>
    <name evidence="2" type="ORF">QGN17_07025</name>
</gene>
<evidence type="ECO:0000313" key="2">
    <source>
        <dbReference type="EMBL" id="MDH7638480.1"/>
    </source>
</evidence>
<dbReference type="PRINTS" id="PR00111">
    <property type="entry name" value="ABHYDROLASE"/>
</dbReference>
<evidence type="ECO:0000313" key="3">
    <source>
        <dbReference type="Proteomes" id="UP001160625"/>
    </source>
</evidence>